<organism evidence="2 3">
    <name type="scientific">Heterobasidion irregulare (strain TC 32-1)</name>
    <dbReference type="NCBI Taxonomy" id="747525"/>
    <lineage>
        <taxon>Eukaryota</taxon>
        <taxon>Fungi</taxon>
        <taxon>Dikarya</taxon>
        <taxon>Basidiomycota</taxon>
        <taxon>Agaricomycotina</taxon>
        <taxon>Agaricomycetes</taxon>
        <taxon>Russulales</taxon>
        <taxon>Bondarzewiaceae</taxon>
        <taxon>Heterobasidion</taxon>
        <taxon>Heterobasidion annosum species complex</taxon>
    </lineage>
</organism>
<dbReference type="RefSeq" id="XP_009545174.1">
    <property type="nucleotide sequence ID" value="XM_009546879.1"/>
</dbReference>
<dbReference type="KEGG" id="hir:HETIRDRAFT_416900"/>
<protein>
    <recommendedName>
        <fullName evidence="4">Steroid 5-alpha reductase C-terminal domain-containing protein</fullName>
    </recommendedName>
</protein>
<dbReference type="OrthoDB" id="201504at2759"/>
<keyword evidence="1" id="KW-1133">Transmembrane helix</keyword>
<evidence type="ECO:0000313" key="3">
    <source>
        <dbReference type="Proteomes" id="UP000030671"/>
    </source>
</evidence>
<proteinExistence type="predicted"/>
<dbReference type="PANTHER" id="PTHR32251">
    <property type="entry name" value="3-OXO-5-ALPHA-STEROID 4-DEHYDROGENASE"/>
    <property type="match status" value="1"/>
</dbReference>
<name>W4KAL4_HETIT</name>
<dbReference type="Gene3D" id="1.20.120.1630">
    <property type="match status" value="1"/>
</dbReference>
<dbReference type="AlphaFoldDB" id="W4KAL4"/>
<feature type="transmembrane region" description="Helical" evidence="1">
    <location>
        <begin position="278"/>
        <end position="300"/>
    </location>
</feature>
<feature type="transmembrane region" description="Helical" evidence="1">
    <location>
        <begin position="252"/>
        <end position="272"/>
    </location>
</feature>
<feature type="transmembrane region" description="Helical" evidence="1">
    <location>
        <begin position="93"/>
        <end position="112"/>
    </location>
</feature>
<dbReference type="GO" id="GO:0016020">
    <property type="term" value="C:membrane"/>
    <property type="evidence" value="ECO:0007669"/>
    <property type="project" value="TreeGrafter"/>
</dbReference>
<dbReference type="EMBL" id="KI925457">
    <property type="protein sequence ID" value="ETW82862.1"/>
    <property type="molecule type" value="Genomic_DNA"/>
</dbReference>
<gene>
    <name evidence="2" type="ORF">HETIRDRAFT_416900</name>
</gene>
<dbReference type="PANTHER" id="PTHR32251:SF23">
    <property type="entry name" value="3-OXO-5-ALPHA-STEROID 4-DEHYDROGENASE (DUF1295)"/>
    <property type="match status" value="1"/>
</dbReference>
<feature type="transmembrane region" description="Helical" evidence="1">
    <location>
        <begin position="176"/>
        <end position="192"/>
    </location>
</feature>
<evidence type="ECO:0000313" key="2">
    <source>
        <dbReference type="EMBL" id="ETW82862.1"/>
    </source>
</evidence>
<reference evidence="2 3" key="1">
    <citation type="journal article" date="2012" name="New Phytol.">
        <title>Insight into trade-off between wood decay and parasitism from the genome of a fungal forest pathogen.</title>
        <authorList>
            <person name="Olson A."/>
            <person name="Aerts A."/>
            <person name="Asiegbu F."/>
            <person name="Belbahri L."/>
            <person name="Bouzid O."/>
            <person name="Broberg A."/>
            <person name="Canback B."/>
            <person name="Coutinho P.M."/>
            <person name="Cullen D."/>
            <person name="Dalman K."/>
            <person name="Deflorio G."/>
            <person name="van Diepen L.T."/>
            <person name="Dunand C."/>
            <person name="Duplessis S."/>
            <person name="Durling M."/>
            <person name="Gonthier P."/>
            <person name="Grimwood J."/>
            <person name="Fossdal C.G."/>
            <person name="Hansson D."/>
            <person name="Henrissat B."/>
            <person name="Hietala A."/>
            <person name="Himmelstrand K."/>
            <person name="Hoffmeister D."/>
            <person name="Hogberg N."/>
            <person name="James T.Y."/>
            <person name="Karlsson M."/>
            <person name="Kohler A."/>
            <person name="Kues U."/>
            <person name="Lee Y.H."/>
            <person name="Lin Y.C."/>
            <person name="Lind M."/>
            <person name="Lindquist E."/>
            <person name="Lombard V."/>
            <person name="Lucas S."/>
            <person name="Lunden K."/>
            <person name="Morin E."/>
            <person name="Murat C."/>
            <person name="Park J."/>
            <person name="Raffaello T."/>
            <person name="Rouze P."/>
            <person name="Salamov A."/>
            <person name="Schmutz J."/>
            <person name="Solheim H."/>
            <person name="Stahlberg J."/>
            <person name="Velez H."/>
            <person name="de Vries R.P."/>
            <person name="Wiebenga A."/>
            <person name="Woodward S."/>
            <person name="Yakovlev I."/>
            <person name="Garbelotto M."/>
            <person name="Martin F."/>
            <person name="Grigoriev I.V."/>
            <person name="Stenlid J."/>
        </authorList>
    </citation>
    <scope>NUCLEOTIDE SEQUENCE [LARGE SCALE GENOMIC DNA]</scope>
    <source>
        <strain evidence="2 3">TC 32-1</strain>
    </source>
</reference>
<keyword evidence="3" id="KW-1185">Reference proteome</keyword>
<dbReference type="GeneID" id="20673372"/>
<dbReference type="FunCoup" id="W4KAL4">
    <property type="interactions" value="150"/>
</dbReference>
<dbReference type="Proteomes" id="UP000030671">
    <property type="component" value="Unassembled WGS sequence"/>
</dbReference>
<feature type="transmembrane region" description="Helical" evidence="1">
    <location>
        <begin position="133"/>
        <end position="156"/>
    </location>
</feature>
<dbReference type="HOGENOM" id="CLU_043418_0_0_1"/>
<dbReference type="eggNOG" id="KOG4650">
    <property type="taxonomic scope" value="Eukaryota"/>
</dbReference>
<keyword evidence="1" id="KW-0472">Membrane</keyword>
<dbReference type="InParanoid" id="W4KAL4"/>
<keyword evidence="1" id="KW-0812">Transmembrane</keyword>
<sequence>MSPIPFIQPILAATFHYPLKLCATTTLTTYILSLVTGNVSQVDRVWTFLPTIYTAYWALFPLWSRQNTVATWIFPYVPAEVPNNLVRAFSPRAVLMFGLVFTWMCRLSYNTWRRGLFNLQDEDYRWAVLRTKIPTWLFQFFNLTFIAITQNILLLLLGLPTHRALMNPTPLTPTDYALSLVALTLLALEFTADNQQFAYHAFKASEPGAYDTRAQWPGARLGWTEADKKRGFVTRGLWAWSRHPNFWCEQSFWGVITLFPLLSSPTAPLALADFSSTLYALAPLAPALALCVLFVSSTGFTEAISLSKYPEAYGAYRKRVAMFVPWVTPVWGALLRAVSSPEEVERVERLVWGQVDEKEKVE</sequence>
<dbReference type="InterPro" id="IPR010721">
    <property type="entry name" value="UstE-like"/>
</dbReference>
<accession>W4KAL4</accession>
<evidence type="ECO:0000256" key="1">
    <source>
        <dbReference type="SAM" id="Phobius"/>
    </source>
</evidence>
<evidence type="ECO:0008006" key="4">
    <source>
        <dbReference type="Google" id="ProtNLM"/>
    </source>
</evidence>
<dbReference type="Pfam" id="PF06966">
    <property type="entry name" value="DUF1295"/>
    <property type="match status" value="1"/>
</dbReference>